<accession>A0AAW2YQC9</accession>
<dbReference type="AlphaFoldDB" id="A0AAW2YQC9"/>
<protein>
    <submittedName>
        <fullName evidence="2">Uncharacterized protein</fullName>
    </submittedName>
</protein>
<comment type="caution">
    <text evidence="2">The sequence shown here is derived from an EMBL/GenBank/DDBJ whole genome shotgun (WGS) entry which is preliminary data.</text>
</comment>
<keyword evidence="1" id="KW-0472">Membrane</keyword>
<name>A0AAW2YQC9_9EUKA</name>
<organism evidence="2 3">
    <name type="scientific">Acrasis kona</name>
    <dbReference type="NCBI Taxonomy" id="1008807"/>
    <lineage>
        <taxon>Eukaryota</taxon>
        <taxon>Discoba</taxon>
        <taxon>Heterolobosea</taxon>
        <taxon>Tetramitia</taxon>
        <taxon>Eutetramitia</taxon>
        <taxon>Acrasidae</taxon>
        <taxon>Acrasis</taxon>
    </lineage>
</organism>
<feature type="transmembrane region" description="Helical" evidence="1">
    <location>
        <begin position="235"/>
        <end position="255"/>
    </location>
</feature>
<evidence type="ECO:0000313" key="2">
    <source>
        <dbReference type="EMBL" id="KAL0479031.1"/>
    </source>
</evidence>
<dbReference type="Proteomes" id="UP001431209">
    <property type="component" value="Unassembled WGS sequence"/>
</dbReference>
<evidence type="ECO:0000256" key="1">
    <source>
        <dbReference type="SAM" id="Phobius"/>
    </source>
</evidence>
<dbReference type="EMBL" id="JAOPGA020000496">
    <property type="protein sequence ID" value="KAL0479031.1"/>
    <property type="molecule type" value="Genomic_DNA"/>
</dbReference>
<keyword evidence="1" id="KW-0812">Transmembrane</keyword>
<gene>
    <name evidence="2" type="ORF">AKO1_007917</name>
</gene>
<proteinExistence type="predicted"/>
<keyword evidence="1" id="KW-1133">Transmembrane helix</keyword>
<reference evidence="2 3" key="1">
    <citation type="submission" date="2024-03" db="EMBL/GenBank/DDBJ databases">
        <title>The Acrasis kona genome and developmental transcriptomes reveal deep origins of eukaryotic multicellular pathways.</title>
        <authorList>
            <person name="Sheikh S."/>
            <person name="Fu C.-J."/>
            <person name="Brown M.W."/>
            <person name="Baldauf S.L."/>
        </authorList>
    </citation>
    <scope>NUCLEOTIDE SEQUENCE [LARGE SCALE GENOMIC DNA]</scope>
    <source>
        <strain evidence="2 3">ATCC MYA-3509</strain>
    </source>
</reference>
<sequence length="305" mass="34674">MLKFVSKRIHTCVPKSRFYSDIPKKHTESLISLYKDKNVSVLKDSKTGEVFTKRGISVAVITFDQHENVILFKKTFPIQQAAGREDPLVSLQLPRIYIPAPPTTAVASTTKKNSDAEKDPSGLIQELIINGTGFIPDEIQPMSEIYSSPEVSSDVTYVYTARKLRISPKTDEELKKFQSENNFLPEVWNPRRLYEELQKGSSGDYLFNDSVTVAALSQLLMHRQSELESRRSRTIYLMIFFVGALFGTVCSMLMYNNQDLLIGTNSKEDEDAHFRQFIDRVSQEYQEDLADNVVPQTTDGSQHSK</sequence>
<keyword evidence="3" id="KW-1185">Reference proteome</keyword>
<evidence type="ECO:0000313" key="3">
    <source>
        <dbReference type="Proteomes" id="UP001431209"/>
    </source>
</evidence>